<dbReference type="GO" id="GO:0016491">
    <property type="term" value="F:oxidoreductase activity"/>
    <property type="evidence" value="ECO:0007669"/>
    <property type="project" value="UniProtKB-KW"/>
</dbReference>
<comment type="similarity">
    <text evidence="1">Belongs to the short-chain dehydrogenases/reductases (SDR) family.</text>
</comment>
<reference evidence="3 4" key="1">
    <citation type="submission" date="2019-10" db="EMBL/GenBank/DDBJ databases">
        <title>Nonomuraea sp. nov., isolated from Phyllanthus amarus.</title>
        <authorList>
            <person name="Klykleung N."/>
            <person name="Tanasupawat S."/>
        </authorList>
    </citation>
    <scope>NUCLEOTIDE SEQUENCE [LARGE SCALE GENOMIC DNA]</scope>
    <source>
        <strain evidence="3 4">PA1-10</strain>
    </source>
</reference>
<sequence>MDLGLDGRVALITGASGDIGRAIARAYAAEGALVAAGWHRNEEQARALTDAIVQDGGKAIAVGTDQRDPGSAAAVVRQVERELGPVAVLVANAVSWPTMGEETWDTLTDSLTTNVAGTLSLVDAVLPGMREARWGRLVLISTDVVDHPVPAGAAYPAAKGALEAAARVLAVREGRHGVLTNVVRPGFTLTERALTHPGFGQEVVDAEAAKTPTGRICMPEDVASAAAYLGSAANTHANGQMIDVAGGRHLTR</sequence>
<evidence type="ECO:0000256" key="2">
    <source>
        <dbReference type="ARBA" id="ARBA00023002"/>
    </source>
</evidence>
<dbReference type="PRINTS" id="PR00081">
    <property type="entry name" value="GDHRDH"/>
</dbReference>
<dbReference type="PANTHER" id="PTHR43639">
    <property type="entry name" value="OXIDOREDUCTASE, SHORT-CHAIN DEHYDROGENASE/REDUCTASE FAMILY (AFU_ORTHOLOGUE AFUA_5G02870)"/>
    <property type="match status" value="1"/>
</dbReference>
<dbReference type="InterPro" id="IPR002347">
    <property type="entry name" value="SDR_fam"/>
</dbReference>
<accession>A0A5C4WDX2</accession>
<dbReference type="InterPro" id="IPR036291">
    <property type="entry name" value="NAD(P)-bd_dom_sf"/>
</dbReference>
<dbReference type="EMBL" id="VDLX02000008">
    <property type="protein sequence ID" value="KAB8193087.1"/>
    <property type="molecule type" value="Genomic_DNA"/>
</dbReference>
<protein>
    <submittedName>
        <fullName evidence="3">SDR family oxidoreductase</fullName>
    </submittedName>
</protein>
<evidence type="ECO:0000256" key="1">
    <source>
        <dbReference type="ARBA" id="ARBA00006484"/>
    </source>
</evidence>
<gene>
    <name evidence="3" type="ORF">FH608_022430</name>
</gene>
<dbReference type="Pfam" id="PF00106">
    <property type="entry name" value="adh_short"/>
    <property type="match status" value="1"/>
</dbReference>
<evidence type="ECO:0000313" key="3">
    <source>
        <dbReference type="EMBL" id="KAB8193087.1"/>
    </source>
</evidence>
<proteinExistence type="inferred from homology"/>
<keyword evidence="4" id="KW-1185">Reference proteome</keyword>
<comment type="caution">
    <text evidence="3">The sequence shown here is derived from an EMBL/GenBank/DDBJ whole genome shotgun (WGS) entry which is preliminary data.</text>
</comment>
<dbReference type="OrthoDB" id="286404at2"/>
<organism evidence="3 4">
    <name type="scientific">Nonomuraea phyllanthi</name>
    <dbReference type="NCBI Taxonomy" id="2219224"/>
    <lineage>
        <taxon>Bacteria</taxon>
        <taxon>Bacillati</taxon>
        <taxon>Actinomycetota</taxon>
        <taxon>Actinomycetes</taxon>
        <taxon>Streptosporangiales</taxon>
        <taxon>Streptosporangiaceae</taxon>
        <taxon>Nonomuraea</taxon>
    </lineage>
</organism>
<dbReference type="AlphaFoldDB" id="A0A5C4WDX2"/>
<name>A0A5C4WDX2_9ACTN</name>
<dbReference type="PANTHER" id="PTHR43639:SF1">
    <property type="entry name" value="SHORT-CHAIN DEHYDROGENASE_REDUCTASE FAMILY PROTEIN"/>
    <property type="match status" value="1"/>
</dbReference>
<dbReference type="SUPFAM" id="SSF51735">
    <property type="entry name" value="NAD(P)-binding Rossmann-fold domains"/>
    <property type="match status" value="1"/>
</dbReference>
<keyword evidence="2" id="KW-0560">Oxidoreductase</keyword>
<dbReference type="RefSeq" id="WP_139632543.1">
    <property type="nucleotide sequence ID" value="NZ_VDLX02000008.1"/>
</dbReference>
<dbReference type="Gene3D" id="3.40.50.720">
    <property type="entry name" value="NAD(P)-binding Rossmann-like Domain"/>
    <property type="match status" value="1"/>
</dbReference>
<evidence type="ECO:0000313" key="4">
    <source>
        <dbReference type="Proteomes" id="UP000312512"/>
    </source>
</evidence>
<dbReference type="Proteomes" id="UP000312512">
    <property type="component" value="Unassembled WGS sequence"/>
</dbReference>